<dbReference type="PANTHER" id="PTHR43190:SF3">
    <property type="entry name" value="N-ACETYL-D-GLUCOSAMINE KINASE"/>
    <property type="match status" value="1"/>
</dbReference>
<dbReference type="SUPFAM" id="SSF53067">
    <property type="entry name" value="Actin-like ATPase domain"/>
    <property type="match status" value="2"/>
</dbReference>
<reference evidence="3" key="1">
    <citation type="journal article" date="2019" name="Int. J. Syst. Evol. Microbiol.">
        <title>The Global Catalogue of Microorganisms (GCM) 10K type strain sequencing project: providing services to taxonomists for standard genome sequencing and annotation.</title>
        <authorList>
            <consortium name="The Broad Institute Genomics Platform"/>
            <consortium name="The Broad Institute Genome Sequencing Center for Infectious Disease"/>
            <person name="Wu L."/>
            <person name="Ma J."/>
        </authorList>
    </citation>
    <scope>NUCLEOTIDE SEQUENCE [LARGE SCALE GENOMIC DNA]</scope>
    <source>
        <strain evidence="3">CCUG 62114</strain>
    </source>
</reference>
<name>A0ABW3I3H2_9FLAO</name>
<dbReference type="Proteomes" id="UP001596997">
    <property type="component" value="Unassembled WGS sequence"/>
</dbReference>
<dbReference type="EMBL" id="JBHTJM010000008">
    <property type="protein sequence ID" value="MFD0964177.1"/>
    <property type="molecule type" value="Genomic_DNA"/>
</dbReference>
<dbReference type="RefSeq" id="WP_377715638.1">
    <property type="nucleotide sequence ID" value="NZ_JBHTJM010000008.1"/>
</dbReference>
<proteinExistence type="predicted"/>
<gene>
    <name evidence="2" type="ORF">ACFQ1O_09190</name>
</gene>
<keyword evidence="3" id="KW-1185">Reference proteome</keyword>
<evidence type="ECO:0000259" key="1">
    <source>
        <dbReference type="Pfam" id="PF01869"/>
    </source>
</evidence>
<dbReference type="Gene3D" id="1.10.720.160">
    <property type="match status" value="1"/>
</dbReference>
<accession>A0ABW3I3H2</accession>
<feature type="domain" description="ATPase BadF/BadG/BcrA/BcrD type" evidence="1">
    <location>
        <begin position="6"/>
        <end position="126"/>
    </location>
</feature>
<protein>
    <submittedName>
        <fullName evidence="2">BadF/BadG/BcrA/BcrD ATPase family protein</fullName>
    </submittedName>
</protein>
<organism evidence="2 3">
    <name type="scientific">Pseudofulvibacter geojedonensis</name>
    <dbReference type="NCBI Taxonomy" id="1123758"/>
    <lineage>
        <taxon>Bacteria</taxon>
        <taxon>Pseudomonadati</taxon>
        <taxon>Bacteroidota</taxon>
        <taxon>Flavobacteriia</taxon>
        <taxon>Flavobacteriales</taxon>
        <taxon>Flavobacteriaceae</taxon>
        <taxon>Pseudofulvibacter</taxon>
    </lineage>
</organism>
<dbReference type="InterPro" id="IPR002731">
    <property type="entry name" value="ATPase_BadF"/>
</dbReference>
<dbReference type="InterPro" id="IPR052519">
    <property type="entry name" value="Euk-type_GlcNAc_Kinase"/>
</dbReference>
<dbReference type="InterPro" id="IPR043129">
    <property type="entry name" value="ATPase_NBD"/>
</dbReference>
<dbReference type="PANTHER" id="PTHR43190">
    <property type="entry name" value="N-ACETYL-D-GLUCOSAMINE KINASE"/>
    <property type="match status" value="1"/>
</dbReference>
<dbReference type="Gene3D" id="3.30.420.40">
    <property type="match status" value="2"/>
</dbReference>
<comment type="caution">
    <text evidence="2">The sequence shown here is derived from an EMBL/GenBank/DDBJ whole genome shotgun (WGS) entry which is preliminary data.</text>
</comment>
<dbReference type="Pfam" id="PF01869">
    <property type="entry name" value="BcrAD_BadFG"/>
    <property type="match status" value="1"/>
</dbReference>
<dbReference type="CDD" id="cd24079">
    <property type="entry name" value="ASKHA_NBD_PG1100-like"/>
    <property type="match status" value="1"/>
</dbReference>
<evidence type="ECO:0000313" key="3">
    <source>
        <dbReference type="Proteomes" id="UP001596997"/>
    </source>
</evidence>
<sequence>MILIADSGSTKTDWVLLNTQKEIVTKVNTKGLNPTVFSESDLYTTITSGKEIMKYVDDISFVYVYAAGCGTERPKKKLIALLDEIFPNANVLVKEDIYAAAYAVSNGKEGIVSILGTGSNCCYFDGKTEIVSKVPSLGYMLMDDASGNYFGRILLRDYFYKTMPKKLHDMFQEEFNLFPDDVKLNLYEKPHPNAFLAKHASFLVKHKKEAYCAQIIKRGFADFIENQITQYDRVYDLPIHFIGSISYLLQDELKTALKSFRLNAGNFIQKPIEGLVEYHKKVS</sequence>
<evidence type="ECO:0000313" key="2">
    <source>
        <dbReference type="EMBL" id="MFD0964177.1"/>
    </source>
</evidence>